<dbReference type="EMBL" id="ML995809">
    <property type="protein sequence ID" value="KAF2773910.1"/>
    <property type="molecule type" value="Genomic_DNA"/>
</dbReference>
<dbReference type="OrthoDB" id="425534at2759"/>
<dbReference type="AlphaFoldDB" id="A0A6G1LMR1"/>
<keyword evidence="2" id="KW-1185">Reference proteome</keyword>
<evidence type="ECO:0008006" key="3">
    <source>
        <dbReference type="Google" id="ProtNLM"/>
    </source>
</evidence>
<evidence type="ECO:0000313" key="2">
    <source>
        <dbReference type="Proteomes" id="UP000799436"/>
    </source>
</evidence>
<dbReference type="Proteomes" id="UP000799436">
    <property type="component" value="Unassembled WGS sequence"/>
</dbReference>
<evidence type="ECO:0000313" key="1">
    <source>
        <dbReference type="EMBL" id="KAF2773910.1"/>
    </source>
</evidence>
<name>A0A6G1LMR1_9PEZI</name>
<reference evidence="1" key="1">
    <citation type="journal article" date="2020" name="Stud. Mycol.">
        <title>101 Dothideomycetes genomes: a test case for predicting lifestyles and emergence of pathogens.</title>
        <authorList>
            <person name="Haridas S."/>
            <person name="Albert R."/>
            <person name="Binder M."/>
            <person name="Bloem J."/>
            <person name="Labutti K."/>
            <person name="Salamov A."/>
            <person name="Andreopoulos B."/>
            <person name="Baker S."/>
            <person name="Barry K."/>
            <person name="Bills G."/>
            <person name="Bluhm B."/>
            <person name="Cannon C."/>
            <person name="Castanera R."/>
            <person name="Culley D."/>
            <person name="Daum C."/>
            <person name="Ezra D."/>
            <person name="Gonzalez J."/>
            <person name="Henrissat B."/>
            <person name="Kuo A."/>
            <person name="Liang C."/>
            <person name="Lipzen A."/>
            <person name="Lutzoni F."/>
            <person name="Magnuson J."/>
            <person name="Mondo S."/>
            <person name="Nolan M."/>
            <person name="Ohm R."/>
            <person name="Pangilinan J."/>
            <person name="Park H.-J."/>
            <person name="Ramirez L."/>
            <person name="Alfaro M."/>
            <person name="Sun H."/>
            <person name="Tritt A."/>
            <person name="Yoshinaga Y."/>
            <person name="Zwiers L.-H."/>
            <person name="Turgeon B."/>
            <person name="Goodwin S."/>
            <person name="Spatafora J."/>
            <person name="Crous P."/>
            <person name="Grigoriev I."/>
        </authorList>
    </citation>
    <scope>NUCLEOTIDE SEQUENCE</scope>
    <source>
        <strain evidence="1">CBS 116005</strain>
    </source>
</reference>
<accession>A0A6G1LMR1</accession>
<sequence>MEEGVFEASDAALGRLWSMGVARGKSCALPPADGEQDIRRYVTTASVARDMLEIVEIHGRWREREALQLLSHAEKSCHSRRLSTTPQAKPVIEVPKQLRYKPGEERLQYWGFSYGTYLGNTFANAVHSNCTVSYIRQYFQTGELPPPNTTCAADELPFGPSSSDEVMSVEASKARERTAIINEALQEYGGWL</sequence>
<gene>
    <name evidence="1" type="ORF">EJ03DRAFT_71529</name>
</gene>
<protein>
    <recommendedName>
        <fullName evidence="3">Peptidase S33 tripeptidyl aminopeptidase-like C-terminal domain-containing protein</fullName>
    </recommendedName>
</protein>
<proteinExistence type="predicted"/>
<organism evidence="1 2">
    <name type="scientific">Teratosphaeria nubilosa</name>
    <dbReference type="NCBI Taxonomy" id="161662"/>
    <lineage>
        <taxon>Eukaryota</taxon>
        <taxon>Fungi</taxon>
        <taxon>Dikarya</taxon>
        <taxon>Ascomycota</taxon>
        <taxon>Pezizomycotina</taxon>
        <taxon>Dothideomycetes</taxon>
        <taxon>Dothideomycetidae</taxon>
        <taxon>Mycosphaerellales</taxon>
        <taxon>Teratosphaeriaceae</taxon>
        <taxon>Teratosphaeria</taxon>
    </lineage>
</organism>